<accession>D4BSK8</accession>
<comment type="caution">
    <text evidence="1">The sequence shown here is derived from an EMBL/GenBank/DDBJ whole genome shotgun (WGS) entry which is preliminary data.</text>
</comment>
<evidence type="ECO:0000313" key="2">
    <source>
        <dbReference type="Proteomes" id="UP000003191"/>
    </source>
</evidence>
<protein>
    <submittedName>
        <fullName evidence="1">Uncharacterized protein</fullName>
    </submittedName>
</protein>
<keyword evidence="2" id="KW-1185">Reference proteome</keyword>
<sequence length="39" mass="4617">MEVKRACGRCASVRWRKSCSLLKHRLNQRDPTRSDDDEI</sequence>
<proteinExistence type="predicted"/>
<evidence type="ECO:0000313" key="1">
    <source>
        <dbReference type="EMBL" id="EFE88051.1"/>
    </source>
</evidence>
<dbReference type="EMBL" id="ACCG02000073">
    <property type="protein sequence ID" value="EFE88051.1"/>
    <property type="molecule type" value="Genomic_DNA"/>
</dbReference>
<dbReference type="Proteomes" id="UP000003191">
    <property type="component" value="Unassembled WGS sequence"/>
</dbReference>
<reference evidence="1 2" key="1">
    <citation type="submission" date="2010-02" db="EMBL/GenBank/DDBJ databases">
        <authorList>
            <person name="Weinstock G."/>
            <person name="Sodergren E."/>
            <person name="Clifton S."/>
            <person name="Fulton L."/>
            <person name="Fulton B."/>
            <person name="Courtney L."/>
            <person name="Fronick C."/>
            <person name="Harrison M."/>
            <person name="Strong C."/>
            <person name="Farmer C."/>
            <person name="Delahaunty K."/>
            <person name="Markovic C."/>
            <person name="Hall O."/>
            <person name="Minx P."/>
            <person name="Tomlinson C."/>
            <person name="Mitreva M."/>
            <person name="Nelson J."/>
            <person name="Hou S."/>
            <person name="Wollam A."/>
            <person name="Pepin K.H."/>
            <person name="Johnson M."/>
            <person name="Bhonagiri V."/>
            <person name="Zhang X."/>
            <person name="Suruliraj S."/>
            <person name="Warren W."/>
            <person name="Chinwalla A."/>
            <person name="Mardis E.R."/>
            <person name="Wilson R.K."/>
        </authorList>
    </citation>
    <scope>NUCLEOTIDE SEQUENCE [LARGE SCALE GENOMIC DNA]</scope>
    <source>
        <strain evidence="1 2">DSM 20213</strain>
    </source>
</reference>
<gene>
    <name evidence="1" type="ORF">BIFBRE_05100</name>
</gene>
<dbReference type="AlphaFoldDB" id="D4BSK8"/>
<organism evidence="1 2">
    <name type="scientific">Bifidobacterium breve DSM 20213 = JCM 1192</name>
    <dbReference type="NCBI Taxonomy" id="518634"/>
    <lineage>
        <taxon>Bacteria</taxon>
        <taxon>Bacillati</taxon>
        <taxon>Actinomycetota</taxon>
        <taxon>Actinomycetes</taxon>
        <taxon>Bifidobacteriales</taxon>
        <taxon>Bifidobacteriaceae</taxon>
        <taxon>Bifidobacterium</taxon>
    </lineage>
</organism>
<dbReference type="HOGENOM" id="CLU_3305496_0_0_11"/>
<name>D4BSK8_BIFBR</name>